<feature type="region of interest" description="Disordered" evidence="1">
    <location>
        <begin position="1"/>
        <end position="46"/>
    </location>
</feature>
<feature type="compositionally biased region" description="Polar residues" evidence="1">
    <location>
        <begin position="70"/>
        <end position="79"/>
    </location>
</feature>
<feature type="region of interest" description="Disordered" evidence="1">
    <location>
        <begin position="67"/>
        <end position="88"/>
    </location>
</feature>
<comment type="caution">
    <text evidence="2">The sequence shown here is derived from an EMBL/GenBank/DDBJ whole genome shotgun (WGS) entry which is preliminary data.</text>
</comment>
<accession>A0A9N9YA88</accession>
<evidence type="ECO:0000313" key="3">
    <source>
        <dbReference type="Proteomes" id="UP000754883"/>
    </source>
</evidence>
<sequence length="139" mass="14719">MAGGWTLGEANRAQTCKHQRAQQAKDTGRSQPLFPEYDTVRKPQIAADDYQEGVEGIISPLGVEDEHKNAQTGGASSTGLPDGPRLGHVGDAFWQTVLQHNTGRVAADDGPDGAPTLGGCGEERGKMAVLEIAQHDECL</sequence>
<evidence type="ECO:0000313" key="2">
    <source>
        <dbReference type="EMBL" id="CAH0004444.1"/>
    </source>
</evidence>
<protein>
    <submittedName>
        <fullName evidence="2">Uncharacterized protein</fullName>
    </submittedName>
</protein>
<dbReference type="Proteomes" id="UP000754883">
    <property type="component" value="Unassembled WGS sequence"/>
</dbReference>
<proteinExistence type="predicted"/>
<reference evidence="3" key="1">
    <citation type="submission" date="2019-06" db="EMBL/GenBank/DDBJ databases">
        <authorList>
            <person name="Broberg M."/>
        </authorList>
    </citation>
    <scope>NUCLEOTIDE SEQUENCE [LARGE SCALE GENOMIC DNA]</scope>
</reference>
<organism evidence="2 3">
    <name type="scientific">Clonostachys byssicola</name>
    <dbReference type="NCBI Taxonomy" id="160290"/>
    <lineage>
        <taxon>Eukaryota</taxon>
        <taxon>Fungi</taxon>
        <taxon>Dikarya</taxon>
        <taxon>Ascomycota</taxon>
        <taxon>Pezizomycotina</taxon>
        <taxon>Sordariomycetes</taxon>
        <taxon>Hypocreomycetidae</taxon>
        <taxon>Hypocreales</taxon>
        <taxon>Bionectriaceae</taxon>
        <taxon>Clonostachys</taxon>
    </lineage>
</organism>
<gene>
    <name evidence="2" type="ORF">CBYS24578_00011984</name>
</gene>
<keyword evidence="3" id="KW-1185">Reference proteome</keyword>
<evidence type="ECO:0000256" key="1">
    <source>
        <dbReference type="SAM" id="MobiDB-lite"/>
    </source>
</evidence>
<reference evidence="2 3" key="2">
    <citation type="submission" date="2021-10" db="EMBL/GenBank/DDBJ databases">
        <authorList>
            <person name="Piombo E."/>
        </authorList>
    </citation>
    <scope>NUCLEOTIDE SEQUENCE [LARGE SCALE GENOMIC DNA]</scope>
</reference>
<dbReference type="EMBL" id="CABFNO020001566">
    <property type="protein sequence ID" value="CAH0004444.1"/>
    <property type="molecule type" value="Genomic_DNA"/>
</dbReference>
<dbReference type="AlphaFoldDB" id="A0A9N9YA88"/>
<name>A0A9N9YA88_9HYPO</name>